<comment type="caution">
    <text evidence="1">The sequence shown here is derived from an EMBL/GenBank/DDBJ whole genome shotgun (WGS) entry which is preliminary data.</text>
</comment>
<sequence length="55" mass="6279">MRLSPVNEQHVQWKIIAGWKPKFRSSKGNELEDVVTGGLRAFSQQLSVEMIMGTY</sequence>
<dbReference type="AlphaFoldDB" id="A0A833WCX8"/>
<reference evidence="1" key="1">
    <citation type="submission" date="2020-04" db="EMBL/GenBank/DDBJ databases">
        <title>Hybrid Assembly of Korean Phytophthora infestans isolates.</title>
        <authorList>
            <person name="Prokchorchik M."/>
            <person name="Lee Y."/>
            <person name="Seo J."/>
            <person name="Cho J.-H."/>
            <person name="Park Y.-E."/>
            <person name="Jang D.-C."/>
            <person name="Im J.-S."/>
            <person name="Choi J.-G."/>
            <person name="Park H.-J."/>
            <person name="Lee G.-B."/>
            <person name="Lee Y.-G."/>
            <person name="Hong S.-Y."/>
            <person name="Cho K."/>
            <person name="Sohn K.H."/>
        </authorList>
    </citation>
    <scope>NUCLEOTIDE SEQUENCE</scope>
    <source>
        <strain evidence="1">KR_1_A1</strain>
    </source>
</reference>
<evidence type="ECO:0000313" key="1">
    <source>
        <dbReference type="EMBL" id="KAF4028880.1"/>
    </source>
</evidence>
<keyword evidence="2" id="KW-1185">Reference proteome</keyword>
<name>A0A833WCX8_PHYIN</name>
<dbReference type="EMBL" id="WSZM01000942">
    <property type="protein sequence ID" value="KAF4028880.1"/>
    <property type="molecule type" value="Genomic_DNA"/>
</dbReference>
<proteinExistence type="predicted"/>
<protein>
    <submittedName>
        <fullName evidence="1">Uncharacterized protein</fullName>
    </submittedName>
</protein>
<accession>A0A833WCX8</accession>
<evidence type="ECO:0000313" key="2">
    <source>
        <dbReference type="Proteomes" id="UP000602510"/>
    </source>
</evidence>
<dbReference type="Proteomes" id="UP000602510">
    <property type="component" value="Unassembled WGS sequence"/>
</dbReference>
<gene>
    <name evidence="1" type="ORF">GN244_ATG19432</name>
</gene>
<organism evidence="1 2">
    <name type="scientific">Phytophthora infestans</name>
    <name type="common">Potato late blight agent</name>
    <name type="synonym">Botrytis infestans</name>
    <dbReference type="NCBI Taxonomy" id="4787"/>
    <lineage>
        <taxon>Eukaryota</taxon>
        <taxon>Sar</taxon>
        <taxon>Stramenopiles</taxon>
        <taxon>Oomycota</taxon>
        <taxon>Peronosporomycetes</taxon>
        <taxon>Peronosporales</taxon>
        <taxon>Peronosporaceae</taxon>
        <taxon>Phytophthora</taxon>
    </lineage>
</organism>